<comment type="caution">
    <text evidence="2">The sequence shown here is derived from an EMBL/GenBank/DDBJ whole genome shotgun (WGS) entry which is preliminary data.</text>
</comment>
<evidence type="ECO:0000313" key="3">
    <source>
        <dbReference type="Proteomes" id="UP000320693"/>
    </source>
</evidence>
<reference evidence="2 3" key="1">
    <citation type="submission" date="2019-06" db="EMBL/GenBank/DDBJ databases">
        <title>Whole genome shotgun sequence of Pseudonocardia saturnea NBRC 14499.</title>
        <authorList>
            <person name="Hosoyama A."/>
            <person name="Uohara A."/>
            <person name="Ohji S."/>
            <person name="Ichikawa N."/>
        </authorList>
    </citation>
    <scope>NUCLEOTIDE SEQUENCE [LARGE SCALE GENOMIC DNA]</scope>
    <source>
        <strain evidence="2 3">NBRC 14499</strain>
    </source>
</reference>
<name>A0ABQ0S697_9PSEU</name>
<feature type="compositionally biased region" description="Basic and acidic residues" evidence="1">
    <location>
        <begin position="1"/>
        <end position="15"/>
    </location>
</feature>
<accession>A0ABQ0S697</accession>
<protein>
    <submittedName>
        <fullName evidence="2">Uncharacterized protein</fullName>
    </submittedName>
</protein>
<feature type="region of interest" description="Disordered" evidence="1">
    <location>
        <begin position="1"/>
        <end position="83"/>
    </location>
</feature>
<organism evidence="2 3">
    <name type="scientific">Pseudonocardia saturnea</name>
    <dbReference type="NCBI Taxonomy" id="33909"/>
    <lineage>
        <taxon>Bacteria</taxon>
        <taxon>Bacillati</taxon>
        <taxon>Actinomycetota</taxon>
        <taxon>Actinomycetes</taxon>
        <taxon>Pseudonocardiales</taxon>
        <taxon>Pseudonocardiaceae</taxon>
        <taxon>Pseudonocardia</taxon>
    </lineage>
</organism>
<dbReference type="Proteomes" id="UP000320693">
    <property type="component" value="Unassembled WGS sequence"/>
</dbReference>
<keyword evidence="3" id="KW-1185">Reference proteome</keyword>
<evidence type="ECO:0000313" key="2">
    <source>
        <dbReference type="EMBL" id="GEC28429.1"/>
    </source>
</evidence>
<feature type="compositionally biased region" description="Basic and acidic residues" evidence="1">
    <location>
        <begin position="68"/>
        <end position="83"/>
    </location>
</feature>
<evidence type="ECO:0000256" key="1">
    <source>
        <dbReference type="SAM" id="MobiDB-lite"/>
    </source>
</evidence>
<dbReference type="EMBL" id="BJNH01000080">
    <property type="protein sequence ID" value="GEC28429.1"/>
    <property type="molecule type" value="Genomic_DNA"/>
</dbReference>
<gene>
    <name evidence="2" type="ORF">PSA01_54580</name>
</gene>
<sequence>MGPTAERHAGTREAGDPTLEIGAGVSESQRYGSADVGTDANPRRGGPRSGPIRRSHGAGVEKYSADNAVEHRQAKNDLDEIGN</sequence>
<proteinExistence type="predicted"/>